<accession>A0ABS8YU73</accession>
<evidence type="ECO:0008006" key="5">
    <source>
        <dbReference type="Google" id="ProtNLM"/>
    </source>
</evidence>
<proteinExistence type="predicted"/>
<protein>
    <recommendedName>
        <fullName evidence="5">Secreted protein with PEP-CTERM sorting signal</fullName>
    </recommendedName>
</protein>
<feature type="signal peptide" evidence="2">
    <location>
        <begin position="1"/>
        <end position="17"/>
    </location>
</feature>
<name>A0ABS8YU73_9RHOB</name>
<comment type="caution">
    <text evidence="3">The sequence shown here is derived from an EMBL/GenBank/DDBJ whole genome shotgun (WGS) entry which is preliminary data.</text>
</comment>
<evidence type="ECO:0000313" key="3">
    <source>
        <dbReference type="EMBL" id="MCE5972645.1"/>
    </source>
</evidence>
<dbReference type="RefSeq" id="WP_233675657.1">
    <property type="nucleotide sequence ID" value="NZ_JAJUOS010000002.1"/>
</dbReference>
<keyword evidence="1" id="KW-0472">Membrane</keyword>
<gene>
    <name evidence="3" type="ORF">LZA78_04035</name>
</gene>
<evidence type="ECO:0000313" key="4">
    <source>
        <dbReference type="Proteomes" id="UP001521181"/>
    </source>
</evidence>
<keyword evidence="1" id="KW-1133">Transmembrane helix</keyword>
<keyword evidence="2" id="KW-0732">Signal</keyword>
<feature type="transmembrane region" description="Helical" evidence="1">
    <location>
        <begin position="37"/>
        <end position="56"/>
    </location>
</feature>
<evidence type="ECO:0000256" key="1">
    <source>
        <dbReference type="SAM" id="Phobius"/>
    </source>
</evidence>
<keyword evidence="4" id="KW-1185">Reference proteome</keyword>
<reference evidence="3 4" key="1">
    <citation type="submission" date="2021-12" db="EMBL/GenBank/DDBJ databases">
        <title>Sinirhodobacter sp. WL0062 is a bacterium isolated from seawater.</title>
        <authorList>
            <person name="Wang L."/>
            <person name="He W."/>
            <person name="Zhang D.-F."/>
        </authorList>
    </citation>
    <scope>NUCLEOTIDE SEQUENCE [LARGE SCALE GENOMIC DNA]</scope>
    <source>
        <strain evidence="3 4">WL0062</strain>
    </source>
</reference>
<evidence type="ECO:0000256" key="2">
    <source>
        <dbReference type="SAM" id="SignalP"/>
    </source>
</evidence>
<sequence length="64" mass="6995">MKKLAALAALLPSAALAHPDHSHEALTLRHLLSEPDHVAMVVIGALVVATVVWRRIARNKDRDQ</sequence>
<dbReference type="Proteomes" id="UP001521181">
    <property type="component" value="Unassembled WGS sequence"/>
</dbReference>
<organism evidence="3 4">
    <name type="scientific">Rhodobacter flavimaris</name>
    <dbReference type="NCBI Taxonomy" id="2907145"/>
    <lineage>
        <taxon>Bacteria</taxon>
        <taxon>Pseudomonadati</taxon>
        <taxon>Pseudomonadota</taxon>
        <taxon>Alphaproteobacteria</taxon>
        <taxon>Rhodobacterales</taxon>
        <taxon>Rhodobacter group</taxon>
        <taxon>Rhodobacter</taxon>
    </lineage>
</organism>
<dbReference type="EMBL" id="JAJUOS010000002">
    <property type="protein sequence ID" value="MCE5972645.1"/>
    <property type="molecule type" value="Genomic_DNA"/>
</dbReference>
<feature type="chain" id="PRO_5047055278" description="Secreted protein with PEP-CTERM sorting signal" evidence="2">
    <location>
        <begin position="18"/>
        <end position="64"/>
    </location>
</feature>
<keyword evidence="1" id="KW-0812">Transmembrane</keyword>